<keyword evidence="3" id="KW-0067">ATP-binding</keyword>
<gene>
    <name evidence="3" type="ORF">G4L39_06525</name>
</gene>
<dbReference type="Pfam" id="PF13173">
    <property type="entry name" value="AAA_14"/>
    <property type="match status" value="1"/>
</dbReference>
<organism evidence="3 4">
    <name type="scientific">Limisphaera ngatamarikiensis</name>
    <dbReference type="NCBI Taxonomy" id="1324935"/>
    <lineage>
        <taxon>Bacteria</taxon>
        <taxon>Pseudomonadati</taxon>
        <taxon>Verrucomicrobiota</taxon>
        <taxon>Verrucomicrobiia</taxon>
        <taxon>Limisphaerales</taxon>
        <taxon>Limisphaeraceae</taxon>
        <taxon>Limisphaera</taxon>
    </lineage>
</organism>
<dbReference type="PANTHER" id="PTHR33295:SF8">
    <property type="entry name" value="AAA+ ATPASE DOMAIN-CONTAINING PROTEIN"/>
    <property type="match status" value="1"/>
</dbReference>
<evidence type="ECO:0000313" key="4">
    <source>
        <dbReference type="Proteomes" id="UP000477311"/>
    </source>
</evidence>
<evidence type="ECO:0000259" key="2">
    <source>
        <dbReference type="Pfam" id="PF13635"/>
    </source>
</evidence>
<dbReference type="SUPFAM" id="SSF52540">
    <property type="entry name" value="P-loop containing nucleoside triphosphate hydrolases"/>
    <property type="match status" value="1"/>
</dbReference>
<dbReference type="Proteomes" id="UP000477311">
    <property type="component" value="Unassembled WGS sequence"/>
</dbReference>
<proteinExistence type="predicted"/>
<evidence type="ECO:0000259" key="1">
    <source>
        <dbReference type="Pfam" id="PF13173"/>
    </source>
</evidence>
<dbReference type="InterPro" id="IPR025420">
    <property type="entry name" value="DUF4143"/>
</dbReference>
<keyword evidence="4" id="KW-1185">Reference proteome</keyword>
<dbReference type="InterPro" id="IPR027417">
    <property type="entry name" value="P-loop_NTPase"/>
</dbReference>
<accession>A0A6M1RUG2</accession>
<comment type="caution">
    <text evidence="3">The sequence shown here is derived from an EMBL/GenBank/DDBJ whole genome shotgun (WGS) entry which is preliminary data.</text>
</comment>
<feature type="domain" description="AAA" evidence="1">
    <location>
        <begin position="47"/>
        <end position="176"/>
    </location>
</feature>
<reference evidence="3 4" key="1">
    <citation type="submission" date="2020-02" db="EMBL/GenBank/DDBJ databases">
        <title>Draft genome sequence of Limisphaera ngatamarikiensis NGM72.4T, a thermophilic Verrucomicrobia grouped in subdivision 3.</title>
        <authorList>
            <person name="Carere C.R."/>
            <person name="Steen J."/>
            <person name="Hugenholtz P."/>
            <person name="Stott M.B."/>
        </authorList>
    </citation>
    <scope>NUCLEOTIDE SEQUENCE [LARGE SCALE GENOMIC DNA]</scope>
    <source>
        <strain evidence="3 4">NGM72.4</strain>
    </source>
</reference>
<feature type="domain" description="DUF4143" evidence="2">
    <location>
        <begin position="236"/>
        <end position="386"/>
    </location>
</feature>
<dbReference type="RefSeq" id="WP_165106844.1">
    <property type="nucleotide sequence ID" value="NZ_JAAKYA010000043.1"/>
</dbReference>
<name>A0A6M1RUG2_9BACT</name>
<dbReference type="InterPro" id="IPR041682">
    <property type="entry name" value="AAA_14"/>
</dbReference>
<dbReference type="Pfam" id="PF13635">
    <property type="entry name" value="DUF4143"/>
    <property type="match status" value="1"/>
</dbReference>
<evidence type="ECO:0000313" key="3">
    <source>
        <dbReference type="EMBL" id="NGO39051.1"/>
    </source>
</evidence>
<sequence>MRQAWGVALHPVLQEKLTAGLEPVSVEGWTRRDTRLPAIRNKVHTGLGMRRVGKTTFLRQLQQEQQQALGPQRAVYLSFDDDRLADLSLSQLDALLEEYYRNFPEFRGREVVWWFFDEIQVVAGWELFVRRLMDTEKVAVVVSGSSARLLSREVHTSLRGRGFETVLRPFSFREFLRHRGEEPGKPVSRLSPSERSWIEKRLREYLEVGGFPEAQGIEARLRIQLLQGYVDTLLLRDVVERYQVSQIAALRWVVRACLRNPAGLLSAHGLYRDLKSQGHAVSKDTVHALLGYLVDAFLLTLVPLDTESERQRNTNPRKVYPADPGLIRAFDTSGRANPGRALETAVLNELERRGAEVGYVKTGEGYEVDFHARLPEGQSFLVQVCADALAPEVLERELRALKAAAPRYPRAERVLIVLTREQAAAVSEPGIRVCPAYEWFLEELEP</sequence>
<dbReference type="EMBL" id="JAAKYA010000043">
    <property type="protein sequence ID" value="NGO39051.1"/>
    <property type="molecule type" value="Genomic_DNA"/>
</dbReference>
<dbReference type="GO" id="GO:0005524">
    <property type="term" value="F:ATP binding"/>
    <property type="evidence" value="ECO:0007669"/>
    <property type="project" value="UniProtKB-KW"/>
</dbReference>
<dbReference type="AlphaFoldDB" id="A0A6M1RUG2"/>
<dbReference type="PANTHER" id="PTHR33295">
    <property type="entry name" value="ATPASE"/>
    <property type="match status" value="1"/>
</dbReference>
<protein>
    <submittedName>
        <fullName evidence="3">ATP-binding protein</fullName>
    </submittedName>
</protein>
<keyword evidence="3" id="KW-0547">Nucleotide-binding</keyword>